<name>A0A8S1T5X2_PAROT</name>
<evidence type="ECO:0000313" key="1">
    <source>
        <dbReference type="EMBL" id="CAD8147603.1"/>
    </source>
</evidence>
<reference evidence="1" key="1">
    <citation type="submission" date="2021-01" db="EMBL/GenBank/DDBJ databases">
        <authorList>
            <consortium name="Genoscope - CEA"/>
            <person name="William W."/>
        </authorList>
    </citation>
    <scope>NUCLEOTIDE SEQUENCE</scope>
</reference>
<dbReference type="AlphaFoldDB" id="A0A8S1T5X2"/>
<dbReference type="OMA" id="YTCIEGI"/>
<evidence type="ECO:0000313" key="2">
    <source>
        <dbReference type="Proteomes" id="UP000683925"/>
    </source>
</evidence>
<sequence length="292" mass="34280">MSEDDTKLIKMINDPEKLDEKLLHELVQKLCSRKSGQLEYDGLTYCQLSGEVIGEQSTIKLMIQPKHFIVVLKHKLKQLIEKYCFINGAFEQSFAKIYKINILEHFNNPQDFKDYELQSIEISDLILQQVYGKEEYQQILKNIEKQTQLIYQDPQMGGDVTFVCPITKQTYITCLESINLQGQPYSLEGALYILNNHSQKLFSHQIEYLKKIQKLKEEKGNQDNQKFESITFQCPKNQQMYYTCIEGIKLKQNIYSVDGLLQSFQSQDKELNSDEYQNVVNYLKKIKKVQKQ</sequence>
<dbReference type="EMBL" id="CAJJDP010000020">
    <property type="protein sequence ID" value="CAD8147603.1"/>
    <property type="molecule type" value="Genomic_DNA"/>
</dbReference>
<proteinExistence type="predicted"/>
<dbReference type="Proteomes" id="UP000683925">
    <property type="component" value="Unassembled WGS sequence"/>
</dbReference>
<accession>A0A8S1T5X2</accession>
<comment type="caution">
    <text evidence="1">The sequence shown here is derived from an EMBL/GenBank/DDBJ whole genome shotgun (WGS) entry which is preliminary data.</text>
</comment>
<protein>
    <submittedName>
        <fullName evidence="1">Uncharacterized protein</fullName>
    </submittedName>
</protein>
<keyword evidence="2" id="KW-1185">Reference proteome</keyword>
<dbReference type="OrthoDB" id="305958at2759"/>
<organism evidence="1 2">
    <name type="scientific">Paramecium octaurelia</name>
    <dbReference type="NCBI Taxonomy" id="43137"/>
    <lineage>
        <taxon>Eukaryota</taxon>
        <taxon>Sar</taxon>
        <taxon>Alveolata</taxon>
        <taxon>Ciliophora</taxon>
        <taxon>Intramacronucleata</taxon>
        <taxon>Oligohymenophorea</taxon>
        <taxon>Peniculida</taxon>
        <taxon>Parameciidae</taxon>
        <taxon>Paramecium</taxon>
    </lineage>
</organism>
<gene>
    <name evidence="1" type="ORF">POCTA_138.1.T0200107</name>
</gene>